<dbReference type="AlphaFoldDB" id="A0A3E4Q4E4"/>
<proteinExistence type="predicted"/>
<evidence type="ECO:0008006" key="3">
    <source>
        <dbReference type="Google" id="ProtNLM"/>
    </source>
</evidence>
<sequence length="274" mass="31958">MQLLGIYITHQISDITKNLKQGWYPFGDYSKPRKGKIVKGIDLNRSSDIYQREGLPDVSINCIVGTNGSGKSTLLDIYYRIINNLAYRMLGEKKVKSTGRNLRYARGVYADLYFICENIQYKIVCRDLQTTLYRNIEEDSFSLISVKDSKDPKSILRQLFYTISTNYSLYAFNENEYISGQTIGKEINGEWLSGLFHKNDGYFTPIVITPYRELGNIDVEKENHLAVQRVIALAILSEAQKSSFIKKYKPYRINYELDLNYKERIEFNYQKRIF</sequence>
<gene>
    <name evidence="1" type="ORF">DXC89_12395</name>
</gene>
<protein>
    <recommendedName>
        <fullName evidence="3">Rad50/SbcC-type AAA domain-containing protein</fullName>
    </recommendedName>
</protein>
<evidence type="ECO:0000313" key="2">
    <source>
        <dbReference type="Proteomes" id="UP000260835"/>
    </source>
</evidence>
<comment type="caution">
    <text evidence="1">The sequence shown here is derived from an EMBL/GenBank/DDBJ whole genome shotgun (WGS) entry which is preliminary data.</text>
</comment>
<reference evidence="1 2" key="1">
    <citation type="submission" date="2018-08" db="EMBL/GenBank/DDBJ databases">
        <title>A genome reference for cultivated species of the human gut microbiota.</title>
        <authorList>
            <person name="Zou Y."/>
            <person name="Xue W."/>
            <person name="Luo G."/>
        </authorList>
    </citation>
    <scope>NUCLEOTIDE SEQUENCE [LARGE SCALE GENOMIC DNA]</scope>
    <source>
        <strain evidence="1 2">TF09-12</strain>
    </source>
</reference>
<name>A0A3E4Q4E4_9BACT</name>
<dbReference type="Gene3D" id="3.40.50.300">
    <property type="entry name" value="P-loop containing nucleotide triphosphate hydrolases"/>
    <property type="match status" value="1"/>
</dbReference>
<accession>A0A3E4Q4E4</accession>
<dbReference type="EMBL" id="QSRD01000259">
    <property type="protein sequence ID" value="RGK87087.1"/>
    <property type="molecule type" value="Genomic_DNA"/>
</dbReference>
<dbReference type="InterPro" id="IPR027417">
    <property type="entry name" value="P-loop_NTPase"/>
</dbReference>
<dbReference type="SUPFAM" id="SSF52540">
    <property type="entry name" value="P-loop containing nucleoside triphosphate hydrolases"/>
    <property type="match status" value="1"/>
</dbReference>
<organism evidence="1 2">
    <name type="scientific">Prevotella disiens</name>
    <dbReference type="NCBI Taxonomy" id="28130"/>
    <lineage>
        <taxon>Bacteria</taxon>
        <taxon>Pseudomonadati</taxon>
        <taxon>Bacteroidota</taxon>
        <taxon>Bacteroidia</taxon>
        <taxon>Bacteroidales</taxon>
        <taxon>Prevotellaceae</taxon>
        <taxon>Prevotella</taxon>
    </lineage>
</organism>
<feature type="non-terminal residue" evidence="1">
    <location>
        <position position="274"/>
    </location>
</feature>
<dbReference type="Proteomes" id="UP000260835">
    <property type="component" value="Unassembled WGS sequence"/>
</dbReference>
<evidence type="ECO:0000313" key="1">
    <source>
        <dbReference type="EMBL" id="RGK87087.1"/>
    </source>
</evidence>